<evidence type="ECO:0000313" key="1">
    <source>
        <dbReference type="EMBL" id="OMJ69043.1"/>
    </source>
</evidence>
<organism evidence="1 2">
    <name type="scientific">Stentor coeruleus</name>
    <dbReference type="NCBI Taxonomy" id="5963"/>
    <lineage>
        <taxon>Eukaryota</taxon>
        <taxon>Sar</taxon>
        <taxon>Alveolata</taxon>
        <taxon>Ciliophora</taxon>
        <taxon>Postciliodesmatophora</taxon>
        <taxon>Heterotrichea</taxon>
        <taxon>Heterotrichida</taxon>
        <taxon>Stentoridae</taxon>
        <taxon>Stentor</taxon>
    </lineage>
</organism>
<gene>
    <name evidence="1" type="ORF">SteCoe_33339</name>
</gene>
<sequence>MGCSCSKGEKYPIKVPGSNTSIYIRTKEGYSIPVKFYNLSKEFTILYCHSASEDFKSACDWVEKTLIPLDLVNVLVFEYFANTDTSEYINESCIYSDCEAILWFFTDTLRLSKRKIILYGKCIGAGVGLFLSERYPDIAGLIMQSSLTYSLRTNYSFKLSFPREFYPTSEVLKKIQCPIMFIHGKSDTVTGMRFIKEYYEVLRNPNKLFVPIEGSHDLESSNVIQYIKDFLGKNDYKMNPNFIT</sequence>
<reference evidence="1 2" key="1">
    <citation type="submission" date="2016-11" db="EMBL/GenBank/DDBJ databases">
        <title>The macronuclear genome of Stentor coeruleus: a giant cell with tiny introns.</title>
        <authorList>
            <person name="Slabodnick M."/>
            <person name="Ruby J.G."/>
            <person name="Reiff S.B."/>
            <person name="Swart E.C."/>
            <person name="Gosai S."/>
            <person name="Prabakaran S."/>
            <person name="Witkowska E."/>
            <person name="Larue G.E."/>
            <person name="Fisher S."/>
            <person name="Freeman R.M."/>
            <person name="Gunawardena J."/>
            <person name="Chu W."/>
            <person name="Stover N.A."/>
            <person name="Gregory B.D."/>
            <person name="Nowacki M."/>
            <person name="Derisi J."/>
            <person name="Roy S.W."/>
            <person name="Marshall W.F."/>
            <person name="Sood P."/>
        </authorList>
    </citation>
    <scope>NUCLEOTIDE SEQUENCE [LARGE SCALE GENOMIC DNA]</scope>
    <source>
        <strain evidence="1">WM001</strain>
    </source>
</reference>
<dbReference type="EMBL" id="MPUH01001248">
    <property type="protein sequence ID" value="OMJ69043.1"/>
    <property type="molecule type" value="Genomic_DNA"/>
</dbReference>
<comment type="caution">
    <text evidence="1">The sequence shown here is derived from an EMBL/GenBank/DDBJ whole genome shotgun (WGS) entry which is preliminary data.</text>
</comment>
<dbReference type="InterPro" id="IPR029058">
    <property type="entry name" value="AB_hydrolase_fold"/>
</dbReference>
<dbReference type="SUPFAM" id="SSF53474">
    <property type="entry name" value="alpha/beta-Hydrolases"/>
    <property type="match status" value="1"/>
</dbReference>
<dbReference type="PANTHER" id="PTHR12277">
    <property type="entry name" value="ALPHA/BETA HYDROLASE DOMAIN-CONTAINING PROTEIN"/>
    <property type="match status" value="1"/>
</dbReference>
<dbReference type="AlphaFoldDB" id="A0A1R2AWX7"/>
<evidence type="ECO:0008006" key="3">
    <source>
        <dbReference type="Google" id="ProtNLM"/>
    </source>
</evidence>
<dbReference type="Gene3D" id="3.40.50.1820">
    <property type="entry name" value="alpha/beta hydrolase"/>
    <property type="match status" value="1"/>
</dbReference>
<dbReference type="OrthoDB" id="446723at2759"/>
<evidence type="ECO:0000313" key="2">
    <source>
        <dbReference type="Proteomes" id="UP000187209"/>
    </source>
</evidence>
<proteinExistence type="predicted"/>
<dbReference type="PANTHER" id="PTHR12277:SF81">
    <property type="entry name" value="PROTEIN ABHD13"/>
    <property type="match status" value="1"/>
</dbReference>
<keyword evidence="2" id="KW-1185">Reference proteome</keyword>
<name>A0A1R2AWX7_9CILI</name>
<dbReference type="Proteomes" id="UP000187209">
    <property type="component" value="Unassembled WGS sequence"/>
</dbReference>
<accession>A0A1R2AWX7</accession>
<protein>
    <recommendedName>
        <fullName evidence="3">Phospholipase/carboxylesterase/thioesterase domain-containing protein</fullName>
    </recommendedName>
</protein>